<dbReference type="InterPro" id="IPR005829">
    <property type="entry name" value="Sugar_transporter_CS"/>
</dbReference>
<feature type="transmembrane region" description="Helical" evidence="8">
    <location>
        <begin position="174"/>
        <end position="193"/>
    </location>
</feature>
<evidence type="ECO:0000313" key="11">
    <source>
        <dbReference type="Proteomes" id="UP001157461"/>
    </source>
</evidence>
<comment type="caution">
    <text evidence="10">The sequence shown here is derived from an EMBL/GenBank/DDBJ whole genome shotgun (WGS) entry which is preliminary data.</text>
</comment>
<dbReference type="Proteomes" id="UP001157461">
    <property type="component" value="Unassembled WGS sequence"/>
</dbReference>
<dbReference type="InterPro" id="IPR036259">
    <property type="entry name" value="MFS_trans_sf"/>
</dbReference>
<keyword evidence="3 8" id="KW-0813">Transport</keyword>
<comment type="similarity">
    <text evidence="2 8">Belongs to the major facilitator superfamily. Bcr/CmlA family.</text>
</comment>
<feature type="transmembrane region" description="Helical" evidence="8">
    <location>
        <begin position="255"/>
        <end position="278"/>
    </location>
</feature>
<feature type="transmembrane region" description="Helical" evidence="8">
    <location>
        <begin position="144"/>
        <end position="168"/>
    </location>
</feature>
<evidence type="ECO:0000256" key="1">
    <source>
        <dbReference type="ARBA" id="ARBA00004651"/>
    </source>
</evidence>
<dbReference type="PANTHER" id="PTHR42718">
    <property type="entry name" value="MAJOR FACILITATOR SUPERFAMILY MULTIDRUG TRANSPORTER MFSC"/>
    <property type="match status" value="1"/>
</dbReference>
<feature type="transmembrane region" description="Helical" evidence="8">
    <location>
        <begin position="20"/>
        <end position="41"/>
    </location>
</feature>
<feature type="transmembrane region" description="Helical" evidence="8">
    <location>
        <begin position="224"/>
        <end position="249"/>
    </location>
</feature>
<dbReference type="InterPro" id="IPR011701">
    <property type="entry name" value="MFS"/>
</dbReference>
<dbReference type="PROSITE" id="PS00216">
    <property type="entry name" value="SUGAR_TRANSPORT_1"/>
    <property type="match status" value="1"/>
</dbReference>
<dbReference type="Pfam" id="PF07690">
    <property type="entry name" value="MFS_1"/>
    <property type="match status" value="1"/>
</dbReference>
<feature type="transmembrane region" description="Helical" evidence="8">
    <location>
        <begin position="347"/>
        <end position="368"/>
    </location>
</feature>
<evidence type="ECO:0000313" key="10">
    <source>
        <dbReference type="EMBL" id="MDH4764164.1"/>
    </source>
</evidence>
<feature type="transmembrane region" description="Helical" evidence="8">
    <location>
        <begin position="86"/>
        <end position="104"/>
    </location>
</feature>
<dbReference type="PANTHER" id="PTHR42718:SF46">
    <property type="entry name" value="BLR6921 PROTEIN"/>
    <property type="match status" value="1"/>
</dbReference>
<evidence type="ECO:0000256" key="2">
    <source>
        <dbReference type="ARBA" id="ARBA00006236"/>
    </source>
</evidence>
<comment type="subcellular location">
    <subcellularLocation>
        <location evidence="8">Cell inner membrane</location>
        <topology evidence="8">Multi-pass membrane protein</topology>
    </subcellularLocation>
    <subcellularLocation>
        <location evidence="1">Cell membrane</location>
        <topology evidence="1">Multi-pass membrane protein</topology>
    </subcellularLocation>
</comment>
<proteinExistence type="inferred from homology"/>
<keyword evidence="4" id="KW-1003">Cell membrane</keyword>
<evidence type="ECO:0000256" key="7">
    <source>
        <dbReference type="ARBA" id="ARBA00023136"/>
    </source>
</evidence>
<keyword evidence="6 8" id="KW-1133">Transmembrane helix</keyword>
<evidence type="ECO:0000256" key="8">
    <source>
        <dbReference type="RuleBase" id="RU365088"/>
    </source>
</evidence>
<feature type="transmembrane region" description="Helical" evidence="8">
    <location>
        <begin position="374"/>
        <end position="397"/>
    </location>
</feature>
<organism evidence="10 11">
    <name type="scientific">Pseudomonas flavocrustae</name>
    <dbReference type="NCBI Taxonomy" id="2991719"/>
    <lineage>
        <taxon>Bacteria</taxon>
        <taxon>Pseudomonadati</taxon>
        <taxon>Pseudomonadota</taxon>
        <taxon>Gammaproteobacteria</taxon>
        <taxon>Pseudomonadales</taxon>
        <taxon>Pseudomonadaceae</taxon>
        <taxon>Pseudomonas</taxon>
    </lineage>
</organism>
<name>A0ABT6II81_9PSED</name>
<feature type="transmembrane region" description="Helical" evidence="8">
    <location>
        <begin position="290"/>
        <end position="308"/>
    </location>
</feature>
<gene>
    <name evidence="10" type="ORF">OMP44_14825</name>
</gene>
<sequence length="401" mass="41381">MQAETPNKAGDRPRPSSGIIVALVAGLAAISMLSTNIMLPAFPQIAEDLAVSARDLGLTLSSFYITYALGQLIVGPLSDRYGRKRLIVGGLMVFVAGTIIGGLAKSLEVLVLARIIQACGACAASVLSRAIARDMFDGEALAKALSLTMIATAAAPGFSPLVGGFLSITVGWRTTFILVGLAAVVITVVYVRVLGETHPINRRAATSAHQVILAYGGLMKDRRFILPALSMSLLMSGLLASFGAAPAILMGGIGLTSLQAGCYFASTVFVVFGAGITAPRLAHCYGSPRIATLGIACAMLGGAMLLFGPAQPELWWYTLSMVTFLWGMGLANPLGTALAMGPFGPRAGLASALLGFLTMGLAAIATWLGSVLPFPPVTTLGGIQFVACLCAIGLFTARSNQ</sequence>
<feature type="transmembrane region" description="Helical" evidence="8">
    <location>
        <begin position="56"/>
        <end position="74"/>
    </location>
</feature>
<dbReference type="CDD" id="cd17320">
    <property type="entry name" value="MFS_MdfA_MDR_like"/>
    <property type="match status" value="1"/>
</dbReference>
<dbReference type="SUPFAM" id="SSF103473">
    <property type="entry name" value="MFS general substrate transporter"/>
    <property type="match status" value="1"/>
</dbReference>
<dbReference type="PROSITE" id="PS50850">
    <property type="entry name" value="MFS"/>
    <property type="match status" value="1"/>
</dbReference>
<evidence type="ECO:0000259" key="9">
    <source>
        <dbReference type="PROSITE" id="PS50850"/>
    </source>
</evidence>
<keyword evidence="8" id="KW-0997">Cell inner membrane</keyword>
<keyword evidence="11" id="KW-1185">Reference proteome</keyword>
<evidence type="ECO:0000256" key="6">
    <source>
        <dbReference type="ARBA" id="ARBA00022989"/>
    </source>
</evidence>
<evidence type="ECO:0000256" key="4">
    <source>
        <dbReference type="ARBA" id="ARBA00022475"/>
    </source>
</evidence>
<dbReference type="NCBIfam" id="TIGR00710">
    <property type="entry name" value="efflux_Bcr_CflA"/>
    <property type="match status" value="1"/>
</dbReference>
<dbReference type="RefSeq" id="WP_280309266.1">
    <property type="nucleotide sequence ID" value="NZ_JAPDIQ010000006.1"/>
</dbReference>
<feature type="transmembrane region" description="Helical" evidence="8">
    <location>
        <begin position="314"/>
        <end position="335"/>
    </location>
</feature>
<dbReference type="Gene3D" id="1.20.1720.10">
    <property type="entry name" value="Multidrug resistance protein D"/>
    <property type="match status" value="1"/>
</dbReference>
<reference evidence="10 11" key="1">
    <citation type="submission" date="2022-10" db="EMBL/GenBank/DDBJ databases">
        <title>A novel Pseudomonas species, isolated from Passiflora incarnata leaves.</title>
        <authorList>
            <person name="Cueva-Yesquen L.G."/>
            <person name="Fantinatti-Garboggini F."/>
        </authorList>
    </citation>
    <scope>NUCLEOTIDE SEQUENCE [LARGE SCALE GENOMIC DNA]</scope>
    <source>
        <strain evidence="10 11">CBMAI 2609</strain>
    </source>
</reference>
<protein>
    <recommendedName>
        <fullName evidence="8">Bcr/CflA family efflux transporter</fullName>
    </recommendedName>
</protein>
<feature type="transmembrane region" description="Helical" evidence="8">
    <location>
        <begin position="110"/>
        <end position="132"/>
    </location>
</feature>
<keyword evidence="5 8" id="KW-0812">Transmembrane</keyword>
<keyword evidence="7 8" id="KW-0472">Membrane</keyword>
<dbReference type="EMBL" id="JAPDIQ010000006">
    <property type="protein sequence ID" value="MDH4764164.1"/>
    <property type="molecule type" value="Genomic_DNA"/>
</dbReference>
<dbReference type="InterPro" id="IPR020846">
    <property type="entry name" value="MFS_dom"/>
</dbReference>
<feature type="domain" description="Major facilitator superfamily (MFS) profile" evidence="9">
    <location>
        <begin position="20"/>
        <end position="401"/>
    </location>
</feature>
<evidence type="ECO:0000256" key="5">
    <source>
        <dbReference type="ARBA" id="ARBA00022692"/>
    </source>
</evidence>
<evidence type="ECO:0000256" key="3">
    <source>
        <dbReference type="ARBA" id="ARBA00022448"/>
    </source>
</evidence>
<dbReference type="InterPro" id="IPR004812">
    <property type="entry name" value="Efflux_drug-R_Bcr/CmlA"/>
</dbReference>
<accession>A0ABT6II81</accession>